<dbReference type="PRINTS" id="PR00411">
    <property type="entry name" value="PNDRDTASEI"/>
</dbReference>
<dbReference type="InterPro" id="IPR042204">
    <property type="entry name" value="2Fe-2S-bd_N"/>
</dbReference>
<dbReference type="InterPro" id="IPR006277">
    <property type="entry name" value="Sarcosine_oxidase_asu"/>
</dbReference>
<dbReference type="InterPro" id="IPR013977">
    <property type="entry name" value="GcvT_C"/>
</dbReference>
<dbReference type="RefSeq" id="WP_119780007.1">
    <property type="nucleotide sequence ID" value="NZ_QYUK01000011.1"/>
</dbReference>
<dbReference type="InterPro" id="IPR029043">
    <property type="entry name" value="GcvT/YgfZ_C"/>
</dbReference>
<dbReference type="AlphaFoldDB" id="A0A418WGD1"/>
<dbReference type="PANTHER" id="PTHR43757:SF2">
    <property type="entry name" value="AMINOMETHYLTRANSFERASE, MITOCHONDRIAL"/>
    <property type="match status" value="1"/>
</dbReference>
<dbReference type="InterPro" id="IPR006222">
    <property type="entry name" value="GCVT_N"/>
</dbReference>
<protein>
    <submittedName>
        <fullName evidence="7">Sarcosine oxidase subunit alpha</fullName>
    </submittedName>
</protein>
<feature type="domain" description="FAD/NAD(P)-binding" evidence="4">
    <location>
        <begin position="171"/>
        <end position="434"/>
    </location>
</feature>
<evidence type="ECO:0000259" key="3">
    <source>
        <dbReference type="Pfam" id="PF01571"/>
    </source>
</evidence>
<evidence type="ECO:0000256" key="2">
    <source>
        <dbReference type="ARBA" id="ARBA00023002"/>
    </source>
</evidence>
<dbReference type="InterPro" id="IPR041117">
    <property type="entry name" value="SoxA_A3"/>
</dbReference>
<dbReference type="Pfam" id="PF07992">
    <property type="entry name" value="Pyr_redox_2"/>
    <property type="match status" value="1"/>
</dbReference>
<dbReference type="Gene3D" id="3.50.50.60">
    <property type="entry name" value="FAD/NAD(P)-binding domain"/>
    <property type="match status" value="1"/>
</dbReference>
<dbReference type="Pfam" id="PF13510">
    <property type="entry name" value="Fer2_4"/>
    <property type="match status" value="1"/>
</dbReference>
<dbReference type="Pfam" id="PF01571">
    <property type="entry name" value="GCV_T"/>
    <property type="match status" value="1"/>
</dbReference>
<dbReference type="InterPro" id="IPR028896">
    <property type="entry name" value="GcvT/YgfZ/DmdA"/>
</dbReference>
<dbReference type="Pfam" id="PF17806">
    <property type="entry name" value="SO_alpha_A3"/>
    <property type="match status" value="1"/>
</dbReference>
<reference evidence="7 8" key="1">
    <citation type="submission" date="2018-09" db="EMBL/GenBank/DDBJ databases">
        <authorList>
            <person name="Zhu H."/>
        </authorList>
    </citation>
    <scope>NUCLEOTIDE SEQUENCE [LARGE SCALE GENOMIC DNA]</scope>
    <source>
        <strain evidence="7 8">K1W22B-8</strain>
    </source>
</reference>
<dbReference type="InterPro" id="IPR041854">
    <property type="entry name" value="BFD-like_2Fe2S-bd_dom_sf"/>
</dbReference>
<evidence type="ECO:0000313" key="8">
    <source>
        <dbReference type="Proteomes" id="UP000284605"/>
    </source>
</evidence>
<dbReference type="Gene3D" id="1.10.10.1100">
    <property type="entry name" value="BFD-like [2Fe-2S]-binding domain"/>
    <property type="match status" value="1"/>
</dbReference>
<feature type="domain" description="Aminomethyltransferase C-terminal" evidence="5">
    <location>
        <begin position="906"/>
        <end position="991"/>
    </location>
</feature>
<feature type="domain" description="SoxA A3" evidence="6">
    <location>
        <begin position="518"/>
        <end position="600"/>
    </location>
</feature>
<dbReference type="Proteomes" id="UP000284605">
    <property type="component" value="Unassembled WGS sequence"/>
</dbReference>
<evidence type="ECO:0000256" key="1">
    <source>
        <dbReference type="ARBA" id="ARBA00008609"/>
    </source>
</evidence>
<dbReference type="InterPro" id="IPR027266">
    <property type="entry name" value="TrmE/GcvT-like"/>
</dbReference>
<dbReference type="SUPFAM" id="SSF101790">
    <property type="entry name" value="Aminomethyltransferase beta-barrel domain"/>
    <property type="match status" value="1"/>
</dbReference>
<keyword evidence="2" id="KW-0560">Oxidoreductase</keyword>
<dbReference type="InterPro" id="IPR023753">
    <property type="entry name" value="FAD/NAD-binding_dom"/>
</dbReference>
<accession>A0A418WGD1</accession>
<dbReference type="Gene3D" id="3.10.20.440">
    <property type="entry name" value="2Fe-2S iron-sulphur cluster binding domain, sarcosine oxidase, alpha subunit, N-terminal domain"/>
    <property type="match status" value="1"/>
</dbReference>
<dbReference type="NCBIfam" id="TIGR01372">
    <property type="entry name" value="soxA"/>
    <property type="match status" value="1"/>
</dbReference>
<keyword evidence="8" id="KW-1185">Reference proteome</keyword>
<evidence type="ECO:0000313" key="7">
    <source>
        <dbReference type="EMBL" id="RJF88959.1"/>
    </source>
</evidence>
<dbReference type="OrthoDB" id="5287468at2"/>
<dbReference type="SUPFAM" id="SSF51905">
    <property type="entry name" value="FAD/NAD(P)-binding domain"/>
    <property type="match status" value="1"/>
</dbReference>
<dbReference type="GO" id="GO:0008115">
    <property type="term" value="F:sarcosine oxidase activity"/>
    <property type="evidence" value="ECO:0007669"/>
    <property type="project" value="InterPro"/>
</dbReference>
<proteinExistence type="inferred from homology"/>
<organism evidence="7 8">
    <name type="scientific">Oleomonas cavernae</name>
    <dbReference type="NCBI Taxonomy" id="2320859"/>
    <lineage>
        <taxon>Bacteria</taxon>
        <taxon>Pseudomonadati</taxon>
        <taxon>Pseudomonadota</taxon>
        <taxon>Alphaproteobacteria</taxon>
        <taxon>Acetobacterales</taxon>
        <taxon>Acetobacteraceae</taxon>
        <taxon>Oleomonas</taxon>
    </lineage>
</organism>
<name>A0A418WGD1_9PROT</name>
<dbReference type="PRINTS" id="PR00368">
    <property type="entry name" value="FADPNR"/>
</dbReference>
<evidence type="ECO:0000259" key="5">
    <source>
        <dbReference type="Pfam" id="PF08669"/>
    </source>
</evidence>
<comment type="caution">
    <text evidence="7">The sequence shown here is derived from an EMBL/GenBank/DDBJ whole genome shotgun (WGS) entry which is preliminary data.</text>
</comment>
<dbReference type="EMBL" id="QYUK01000011">
    <property type="protein sequence ID" value="RJF88959.1"/>
    <property type="molecule type" value="Genomic_DNA"/>
</dbReference>
<sequence length="999" mass="106696">MSAFRLGGGGRIDRTKPINFSFDGKAYQGYAGDTLASALIANGVHLIGRSFKYHRPRGIMSAGSDEANALVGVGRDQAHYTPNLRATQVELYEGLVAESQNRWPSLAFDAGAVNDLLSPFFPSGFYYKTFMWPAGAWKRLYEPKIRAMAGLGKAPTAADADRYTQRYAHADVLIVGSGPAGLAAALAASDSGARVMLCDEQAEFGGSLLGDDQSSIDGKPAAQWLADVLATLAARENVTLLSRTTAFGFYGHNFLGLAERVTDHLAKADPRLPRERLWQVRARQVVFAAGAIERPLVFPENDRPGVMLADAARLYATRYGAKPGRRAVIATAADEAYRAALALHAVGVEIAAIVDLRPKVEGPLPDAARAAGLKILTGHVVVGTRGRLRVSSVDIAPVSGDTVGKSSRLACDLVAMSGGFTPSLHLFSQSRGKLKYDPLTQSYLPGTSAAAERSAGACRGIFSLSSVLADGHAAGSEAAQKAGFAPKGLRSFAASALDAGAGGFVGAVPHARNPATVKAFVDFQNDVTAKDIKLATREGFKSIEHIKRYTTTGMATDQGKTSNMNALGIVSKALDKPIPEIGLTTFRPPYTPTTFGTFAGLSRGDLFDPVRTTPIHDWAVEQGAVFEDVALWKRARFFPRGGEDMHAAVNRECVAVRAGVGIFDATTLGKIEVVGPDAAEFMNRMYTNAWLKLEVGRCRYGAMLREDGFVLDDGVVGRMATDRFHVTTTTGGAPRVLNMMEDYLQTEWPDLNVWLTSTTEEWAVIALQGPNARKVIEPLVEGIDLSPAAMPHMSVREGRILGVPTRLFRVSFTGELGFEINVPASYGRAVWEAVYEAGKAHGITPYGTETMHVLRAEKGYIIIGQETDGTAGPDDVGLGWAVGKTKKDFVGKRSLARPEMSNPNRKQLVGLLSLDDKAVLEEGAQIVADPAQAIPMTMIGHVTSSYWSAALGHPIALAMVAGGRARMGEVLHVPMPGGTIAVKVTEPVFYDPKGVRLDG</sequence>
<evidence type="ECO:0000259" key="6">
    <source>
        <dbReference type="Pfam" id="PF17806"/>
    </source>
</evidence>
<dbReference type="PIRSF" id="PIRSF037980">
    <property type="entry name" value="SoxA"/>
    <property type="match status" value="1"/>
</dbReference>
<evidence type="ECO:0000259" key="4">
    <source>
        <dbReference type="Pfam" id="PF07992"/>
    </source>
</evidence>
<dbReference type="GO" id="GO:0046653">
    <property type="term" value="P:tetrahydrofolate metabolic process"/>
    <property type="evidence" value="ECO:0007669"/>
    <property type="project" value="InterPro"/>
</dbReference>
<dbReference type="SUPFAM" id="SSF103025">
    <property type="entry name" value="Folate-binding domain"/>
    <property type="match status" value="1"/>
</dbReference>
<dbReference type="Pfam" id="PF08669">
    <property type="entry name" value="GCV_T_C"/>
    <property type="match status" value="1"/>
</dbReference>
<gene>
    <name evidence="7" type="ORF">D3874_19890</name>
</gene>
<comment type="similarity">
    <text evidence="1">Belongs to the GcvT family.</text>
</comment>
<feature type="domain" description="GCVT N-terminal" evidence="3">
    <location>
        <begin position="615"/>
        <end position="886"/>
    </location>
</feature>
<dbReference type="Gene3D" id="3.30.1360.120">
    <property type="entry name" value="Probable tRNA modification gtpase trme, domain 1"/>
    <property type="match status" value="1"/>
</dbReference>
<dbReference type="InterPro" id="IPR036188">
    <property type="entry name" value="FAD/NAD-bd_sf"/>
</dbReference>
<dbReference type="PANTHER" id="PTHR43757">
    <property type="entry name" value="AMINOMETHYLTRANSFERASE"/>
    <property type="match status" value="1"/>
</dbReference>